<dbReference type="GeneID" id="19401097"/>
<sequence>MASIRVRILVLASTCQHPPLTECCSFEPRPKPCLCPCWTAADHSGGTKPGFLLGASAASHQPAPGISGHRTALPVWARSPWGCGQGGLRRKGLCLASTVVQAGRQAGAGVVVVMGRGGAATGEQCAGVHDYLSRPKCPCRSRGTDYSRRKGGRWGSRWSTI</sequence>
<protein>
    <submittedName>
        <fullName evidence="2">Uncharacterized protein</fullName>
    </submittedName>
</protein>
<proteinExistence type="predicted"/>
<evidence type="ECO:0000256" key="1">
    <source>
        <dbReference type="SAM" id="MobiDB-lite"/>
    </source>
</evidence>
<evidence type="ECO:0000313" key="2">
    <source>
        <dbReference type="EMBL" id="EOA87199.1"/>
    </source>
</evidence>
<organism evidence="2 3">
    <name type="scientific">Exserohilum turcicum (strain 28A)</name>
    <name type="common">Northern leaf blight fungus</name>
    <name type="synonym">Setosphaeria turcica</name>
    <dbReference type="NCBI Taxonomy" id="671987"/>
    <lineage>
        <taxon>Eukaryota</taxon>
        <taxon>Fungi</taxon>
        <taxon>Dikarya</taxon>
        <taxon>Ascomycota</taxon>
        <taxon>Pezizomycotina</taxon>
        <taxon>Dothideomycetes</taxon>
        <taxon>Pleosporomycetidae</taxon>
        <taxon>Pleosporales</taxon>
        <taxon>Pleosporineae</taxon>
        <taxon>Pleosporaceae</taxon>
        <taxon>Exserohilum</taxon>
    </lineage>
</organism>
<dbReference type="Proteomes" id="UP000016935">
    <property type="component" value="Unassembled WGS sequence"/>
</dbReference>
<dbReference type="OrthoDB" id="10687464at2759"/>
<accession>R0KCW2</accession>
<evidence type="ECO:0000313" key="3">
    <source>
        <dbReference type="Proteomes" id="UP000016935"/>
    </source>
</evidence>
<keyword evidence="3" id="KW-1185">Reference proteome</keyword>
<dbReference type="HOGENOM" id="CLU_1644754_0_0_1"/>
<gene>
    <name evidence="2" type="ORF">SETTUDRAFT_171415</name>
</gene>
<feature type="region of interest" description="Disordered" evidence="1">
    <location>
        <begin position="140"/>
        <end position="161"/>
    </location>
</feature>
<dbReference type="EMBL" id="KB908592">
    <property type="protein sequence ID" value="EOA87199.1"/>
    <property type="molecule type" value="Genomic_DNA"/>
</dbReference>
<reference evidence="2 3" key="2">
    <citation type="journal article" date="2013" name="PLoS Genet.">
        <title>Comparative genome structure, secondary metabolite, and effector coding capacity across Cochliobolus pathogens.</title>
        <authorList>
            <person name="Condon B.J."/>
            <person name="Leng Y."/>
            <person name="Wu D."/>
            <person name="Bushley K.E."/>
            <person name="Ohm R.A."/>
            <person name="Otillar R."/>
            <person name="Martin J."/>
            <person name="Schackwitz W."/>
            <person name="Grimwood J."/>
            <person name="MohdZainudin N."/>
            <person name="Xue C."/>
            <person name="Wang R."/>
            <person name="Manning V.A."/>
            <person name="Dhillon B."/>
            <person name="Tu Z.J."/>
            <person name="Steffenson B.J."/>
            <person name="Salamov A."/>
            <person name="Sun H."/>
            <person name="Lowry S."/>
            <person name="LaButti K."/>
            <person name="Han J."/>
            <person name="Copeland A."/>
            <person name="Lindquist E."/>
            <person name="Barry K."/>
            <person name="Schmutz J."/>
            <person name="Baker S.E."/>
            <person name="Ciuffetti L.M."/>
            <person name="Grigoriev I.V."/>
            <person name="Zhong S."/>
            <person name="Turgeon B.G."/>
        </authorList>
    </citation>
    <scope>NUCLEOTIDE SEQUENCE [LARGE SCALE GENOMIC DNA]</scope>
    <source>
        <strain evidence="3">28A</strain>
    </source>
</reference>
<dbReference type="RefSeq" id="XP_008025664.1">
    <property type="nucleotide sequence ID" value="XM_008027473.1"/>
</dbReference>
<name>R0KCW2_EXST2</name>
<dbReference type="AlphaFoldDB" id="R0KCW2"/>
<reference evidence="2 3" key="1">
    <citation type="journal article" date="2012" name="PLoS Pathog.">
        <title>Diverse lifestyles and strategies of plant pathogenesis encoded in the genomes of eighteen Dothideomycetes fungi.</title>
        <authorList>
            <person name="Ohm R.A."/>
            <person name="Feau N."/>
            <person name="Henrissat B."/>
            <person name="Schoch C.L."/>
            <person name="Horwitz B.A."/>
            <person name="Barry K.W."/>
            <person name="Condon B.J."/>
            <person name="Copeland A.C."/>
            <person name="Dhillon B."/>
            <person name="Glaser F."/>
            <person name="Hesse C.N."/>
            <person name="Kosti I."/>
            <person name="LaButti K."/>
            <person name="Lindquist E.A."/>
            <person name="Lucas S."/>
            <person name="Salamov A.A."/>
            <person name="Bradshaw R.E."/>
            <person name="Ciuffetti L."/>
            <person name="Hamelin R.C."/>
            <person name="Kema G.H.J."/>
            <person name="Lawrence C."/>
            <person name="Scott J.A."/>
            <person name="Spatafora J.W."/>
            <person name="Turgeon B.G."/>
            <person name="de Wit P.J.G.M."/>
            <person name="Zhong S."/>
            <person name="Goodwin S.B."/>
            <person name="Grigoriev I.V."/>
        </authorList>
    </citation>
    <scope>NUCLEOTIDE SEQUENCE [LARGE SCALE GENOMIC DNA]</scope>
    <source>
        <strain evidence="3">28A</strain>
    </source>
</reference>